<feature type="transmembrane region" description="Helical" evidence="6">
    <location>
        <begin position="349"/>
        <end position="372"/>
    </location>
</feature>
<dbReference type="Proteomes" id="UP001148614">
    <property type="component" value="Unassembled WGS sequence"/>
</dbReference>
<feature type="transmembrane region" description="Helical" evidence="6">
    <location>
        <begin position="530"/>
        <end position="551"/>
    </location>
</feature>
<dbReference type="SUPFAM" id="SSF103473">
    <property type="entry name" value="MFS general substrate transporter"/>
    <property type="match status" value="1"/>
</dbReference>
<gene>
    <name evidence="8" type="ORF">NPX13_g5263</name>
</gene>
<dbReference type="InterPro" id="IPR020846">
    <property type="entry name" value="MFS_dom"/>
</dbReference>
<feature type="transmembrane region" description="Helical" evidence="6">
    <location>
        <begin position="153"/>
        <end position="177"/>
    </location>
</feature>
<keyword evidence="2 6" id="KW-0812">Transmembrane</keyword>
<sequence>MKFRLMRKTFPNGKDVTDEATQLPEEPRQGLRTAQKDAQVIVQYEGSTQEFPHSVFSDAMIVYLTYLLGYLALASSLTATIYFPIIDLLSERYHTSVQAINLTITLYVILQGIAPSFFSPLSDTFGRRPVFLITFTIYLLAGVGLVANTTSYAALIVLRGLQSVGGSAVLSLSYAVVADIVPHSRRGSVLGPMLAATNLGPCIGPVVGGGAILASGNPRWCFVALVIFGASGLLLIGWTMPETGRPVVGNGAVQARGIWSTWWQLAKSAARHRKTDVQDDSSGELEKGRGGSRENEEIISTPALKPNTKSASASLAAEDPNFGKTGRGKLSIPNPFPSVRLIFHKDTALILWLCATPYAVWYCIQTSIPLIYGPGYGFNDLEVGLSFLAGGAGVIAGGFIGGRLMDWSFKKTAIKAGFSPDNRKGIDINCFPIEEARSTGSIPIMLVSMFAVGGYGWAVHTHAHPAILFILQFYIGAKCTVLHQIYSALIVDINPSSPGTAGASNNICRCTLSAILVAVLQPVVKAIGYSWLFTILALIEGLSGMAAVWTLRKQGWEWRKKRIGQSSL</sequence>
<dbReference type="GO" id="GO:0022857">
    <property type="term" value="F:transmembrane transporter activity"/>
    <property type="evidence" value="ECO:0007669"/>
    <property type="project" value="InterPro"/>
</dbReference>
<feature type="transmembrane region" description="Helical" evidence="6">
    <location>
        <begin position="384"/>
        <end position="405"/>
    </location>
</feature>
<dbReference type="Pfam" id="PF07690">
    <property type="entry name" value="MFS_1"/>
    <property type="match status" value="1"/>
</dbReference>
<feature type="transmembrane region" description="Helical" evidence="6">
    <location>
        <begin position="61"/>
        <end position="85"/>
    </location>
</feature>
<feature type="transmembrane region" description="Helical" evidence="6">
    <location>
        <begin position="130"/>
        <end position="147"/>
    </location>
</feature>
<reference evidence="8" key="1">
    <citation type="submission" date="2022-07" db="EMBL/GenBank/DDBJ databases">
        <title>Genome Sequence of Xylaria arbuscula.</title>
        <authorList>
            <person name="Buettner E."/>
        </authorList>
    </citation>
    <scope>NUCLEOTIDE SEQUENCE</scope>
    <source>
        <strain evidence="8">VT107</strain>
    </source>
</reference>
<keyword evidence="9" id="KW-1185">Reference proteome</keyword>
<dbReference type="Gene3D" id="1.20.1720.10">
    <property type="entry name" value="Multidrug resistance protein D"/>
    <property type="match status" value="1"/>
</dbReference>
<dbReference type="VEuPathDB" id="FungiDB:F4678DRAFT_236489"/>
<dbReference type="AlphaFoldDB" id="A0A9W8NF58"/>
<comment type="caution">
    <text evidence="8">The sequence shown here is derived from an EMBL/GenBank/DDBJ whole genome shotgun (WGS) entry which is preliminary data.</text>
</comment>
<evidence type="ECO:0000256" key="1">
    <source>
        <dbReference type="ARBA" id="ARBA00004141"/>
    </source>
</evidence>
<evidence type="ECO:0000313" key="8">
    <source>
        <dbReference type="EMBL" id="KAJ3571782.1"/>
    </source>
</evidence>
<dbReference type="Gene3D" id="1.20.1250.20">
    <property type="entry name" value="MFS general substrate transporter like domains"/>
    <property type="match status" value="1"/>
</dbReference>
<proteinExistence type="predicted"/>
<evidence type="ECO:0000256" key="3">
    <source>
        <dbReference type="ARBA" id="ARBA00022989"/>
    </source>
</evidence>
<feature type="transmembrane region" description="Helical" evidence="6">
    <location>
        <begin position="189"/>
        <end position="214"/>
    </location>
</feature>
<organism evidence="8 9">
    <name type="scientific">Xylaria arbuscula</name>
    <dbReference type="NCBI Taxonomy" id="114810"/>
    <lineage>
        <taxon>Eukaryota</taxon>
        <taxon>Fungi</taxon>
        <taxon>Dikarya</taxon>
        <taxon>Ascomycota</taxon>
        <taxon>Pezizomycotina</taxon>
        <taxon>Sordariomycetes</taxon>
        <taxon>Xylariomycetidae</taxon>
        <taxon>Xylariales</taxon>
        <taxon>Xylariaceae</taxon>
        <taxon>Xylaria</taxon>
    </lineage>
</organism>
<evidence type="ECO:0000256" key="4">
    <source>
        <dbReference type="ARBA" id="ARBA00023136"/>
    </source>
</evidence>
<comment type="subcellular location">
    <subcellularLocation>
        <location evidence="1">Membrane</location>
        <topology evidence="1">Multi-pass membrane protein</topology>
    </subcellularLocation>
</comment>
<keyword evidence="4 6" id="KW-0472">Membrane</keyword>
<evidence type="ECO:0000256" key="5">
    <source>
        <dbReference type="SAM" id="MobiDB-lite"/>
    </source>
</evidence>
<keyword evidence="3 6" id="KW-1133">Transmembrane helix</keyword>
<dbReference type="InterPro" id="IPR036259">
    <property type="entry name" value="MFS_trans_sf"/>
</dbReference>
<feature type="region of interest" description="Disordered" evidence="5">
    <location>
        <begin position="273"/>
        <end position="310"/>
    </location>
</feature>
<feature type="domain" description="Major facilitator superfamily (MFS) profile" evidence="7">
    <location>
        <begin position="64"/>
        <end position="555"/>
    </location>
</feature>
<dbReference type="EMBL" id="JANPWZ010000815">
    <property type="protein sequence ID" value="KAJ3571782.1"/>
    <property type="molecule type" value="Genomic_DNA"/>
</dbReference>
<evidence type="ECO:0000256" key="2">
    <source>
        <dbReference type="ARBA" id="ARBA00022692"/>
    </source>
</evidence>
<feature type="transmembrane region" description="Helical" evidence="6">
    <location>
        <begin position="220"/>
        <end position="238"/>
    </location>
</feature>
<dbReference type="GO" id="GO:0005886">
    <property type="term" value="C:plasma membrane"/>
    <property type="evidence" value="ECO:0007669"/>
    <property type="project" value="TreeGrafter"/>
</dbReference>
<accession>A0A9W8NF58</accession>
<name>A0A9W8NF58_9PEZI</name>
<feature type="compositionally biased region" description="Basic and acidic residues" evidence="5">
    <location>
        <begin position="284"/>
        <end position="296"/>
    </location>
</feature>
<evidence type="ECO:0000256" key="6">
    <source>
        <dbReference type="SAM" id="Phobius"/>
    </source>
</evidence>
<protein>
    <recommendedName>
        <fullName evidence="7">Major facilitator superfamily (MFS) profile domain-containing protein</fullName>
    </recommendedName>
</protein>
<feature type="transmembrane region" description="Helical" evidence="6">
    <location>
        <begin position="442"/>
        <end position="460"/>
    </location>
</feature>
<dbReference type="PANTHER" id="PTHR23502">
    <property type="entry name" value="MAJOR FACILITATOR SUPERFAMILY"/>
    <property type="match status" value="1"/>
</dbReference>
<evidence type="ECO:0000259" key="7">
    <source>
        <dbReference type="PROSITE" id="PS50850"/>
    </source>
</evidence>
<dbReference type="InterPro" id="IPR011701">
    <property type="entry name" value="MFS"/>
</dbReference>
<feature type="transmembrane region" description="Helical" evidence="6">
    <location>
        <begin position="97"/>
        <end position="118"/>
    </location>
</feature>
<dbReference type="PANTHER" id="PTHR23502:SF151">
    <property type="entry name" value="MAJOR FACILITATOR SUPERFAMILY (MFS) PROFILE DOMAIN-CONTAINING PROTEIN"/>
    <property type="match status" value="1"/>
</dbReference>
<evidence type="ECO:0000313" key="9">
    <source>
        <dbReference type="Proteomes" id="UP001148614"/>
    </source>
</evidence>
<dbReference type="PROSITE" id="PS50850">
    <property type="entry name" value="MFS"/>
    <property type="match status" value="1"/>
</dbReference>